<organism evidence="2 3">
    <name type="scientific">Penicillium canariense</name>
    <dbReference type="NCBI Taxonomy" id="189055"/>
    <lineage>
        <taxon>Eukaryota</taxon>
        <taxon>Fungi</taxon>
        <taxon>Dikarya</taxon>
        <taxon>Ascomycota</taxon>
        <taxon>Pezizomycotina</taxon>
        <taxon>Eurotiomycetes</taxon>
        <taxon>Eurotiomycetidae</taxon>
        <taxon>Eurotiales</taxon>
        <taxon>Aspergillaceae</taxon>
        <taxon>Penicillium</taxon>
    </lineage>
</organism>
<gene>
    <name evidence="2" type="ORF">N7482_002587</name>
</gene>
<dbReference type="Proteomes" id="UP001149163">
    <property type="component" value="Unassembled WGS sequence"/>
</dbReference>
<accession>A0A9W9IJ17</accession>
<feature type="region of interest" description="Disordered" evidence="1">
    <location>
        <begin position="15"/>
        <end position="34"/>
    </location>
</feature>
<comment type="caution">
    <text evidence="2">The sequence shown here is derived from an EMBL/GenBank/DDBJ whole genome shotgun (WGS) entry which is preliminary data.</text>
</comment>
<dbReference type="GeneID" id="81423888"/>
<protein>
    <submittedName>
        <fullName evidence="2">Uncharacterized protein</fullName>
    </submittedName>
</protein>
<evidence type="ECO:0000313" key="2">
    <source>
        <dbReference type="EMBL" id="KAJ5176710.1"/>
    </source>
</evidence>
<dbReference type="RefSeq" id="XP_056548318.1">
    <property type="nucleotide sequence ID" value="XM_056684712.1"/>
</dbReference>
<dbReference type="AlphaFoldDB" id="A0A9W9IJ17"/>
<evidence type="ECO:0000256" key="1">
    <source>
        <dbReference type="SAM" id="MobiDB-lite"/>
    </source>
</evidence>
<keyword evidence="3" id="KW-1185">Reference proteome</keyword>
<proteinExistence type="predicted"/>
<name>A0A9W9IJ17_9EURO</name>
<reference evidence="2" key="1">
    <citation type="submission" date="2022-11" db="EMBL/GenBank/DDBJ databases">
        <authorList>
            <person name="Petersen C."/>
        </authorList>
    </citation>
    <scope>NUCLEOTIDE SEQUENCE</scope>
    <source>
        <strain evidence="2">IBT 26290</strain>
    </source>
</reference>
<dbReference type="EMBL" id="JAPQKN010000001">
    <property type="protein sequence ID" value="KAJ5176710.1"/>
    <property type="molecule type" value="Genomic_DNA"/>
</dbReference>
<sequence>MHALGFLDRGGRGSSLYRDRDRGRAGRKLNGKPQAVFLEPPGQKRLEGRGSIGWKLVSQWTGGMRQAKTTTEPEKNWGIPRFGARTLPTFCKRPASSVASLGCFPRITLVTRLSRVVKQIHGSGTCGLCWLWHSTVPDSFLLPPPFPLPALPPPSYPFSLDLSTFALPTLSSFSLLASIVPASHLLVARFASILLRLSIATRSDKGVRDRGSTRATVADPMRSERPRELAIRLNR</sequence>
<reference evidence="2" key="2">
    <citation type="journal article" date="2023" name="IMA Fungus">
        <title>Comparative genomic study of the Penicillium genus elucidates a diverse pangenome and 15 lateral gene transfer events.</title>
        <authorList>
            <person name="Petersen C."/>
            <person name="Sorensen T."/>
            <person name="Nielsen M.R."/>
            <person name="Sondergaard T.E."/>
            <person name="Sorensen J.L."/>
            <person name="Fitzpatrick D.A."/>
            <person name="Frisvad J.C."/>
            <person name="Nielsen K.L."/>
        </authorList>
    </citation>
    <scope>NUCLEOTIDE SEQUENCE</scope>
    <source>
        <strain evidence="2">IBT 26290</strain>
    </source>
</reference>
<evidence type="ECO:0000313" key="3">
    <source>
        <dbReference type="Proteomes" id="UP001149163"/>
    </source>
</evidence>